<feature type="compositionally biased region" description="Basic and acidic residues" evidence="1">
    <location>
        <begin position="167"/>
        <end position="177"/>
    </location>
</feature>
<feature type="region of interest" description="Disordered" evidence="1">
    <location>
        <begin position="167"/>
        <end position="236"/>
    </location>
</feature>
<feature type="compositionally biased region" description="Polar residues" evidence="1">
    <location>
        <begin position="218"/>
        <end position="228"/>
    </location>
</feature>
<proteinExistence type="predicted"/>
<evidence type="ECO:0000256" key="1">
    <source>
        <dbReference type="SAM" id="MobiDB-lite"/>
    </source>
</evidence>
<organism evidence="2 3">
    <name type="scientific">Anaeramoeba flamelloides</name>
    <dbReference type="NCBI Taxonomy" id="1746091"/>
    <lineage>
        <taxon>Eukaryota</taxon>
        <taxon>Metamonada</taxon>
        <taxon>Anaeramoebidae</taxon>
        <taxon>Anaeramoeba</taxon>
    </lineage>
</organism>
<accession>A0AAV7ZUI0</accession>
<evidence type="ECO:0000313" key="3">
    <source>
        <dbReference type="Proteomes" id="UP001146793"/>
    </source>
</evidence>
<dbReference type="AlphaFoldDB" id="A0AAV7ZUI0"/>
<sequence>MIKEIFFYFNPQDIIERRTRSGDPYFIVKFEEQTMRNRALSMDNVKIEENIIMVKKALQKSLDISNDKYRESDLREKTLHEIEKKILDLKKERNKIVFEKKQEIIKIKKEIKMVKSVKKREIEPLKNKRYKILIKAKILRELKRKNTYQKEKTRKKKILTKKKEINENEMNLDKDPDSNSPLVKSKIGTTLCDGGSKSRGDSTHIEDTKVNNEIVPVKSQTSNDQENQSELKKQTQ</sequence>
<dbReference type="EMBL" id="JANTQA010000023">
    <property type="protein sequence ID" value="KAJ3445651.1"/>
    <property type="molecule type" value="Genomic_DNA"/>
</dbReference>
<comment type="caution">
    <text evidence="2">The sequence shown here is derived from an EMBL/GenBank/DDBJ whole genome shotgun (WGS) entry which is preliminary data.</text>
</comment>
<name>A0AAV7ZUI0_9EUKA</name>
<dbReference type="Proteomes" id="UP001146793">
    <property type="component" value="Unassembled WGS sequence"/>
</dbReference>
<gene>
    <name evidence="2" type="ORF">M0812_11538</name>
</gene>
<feature type="compositionally biased region" description="Basic and acidic residues" evidence="1">
    <location>
        <begin position="196"/>
        <end position="210"/>
    </location>
</feature>
<protein>
    <submittedName>
        <fullName evidence="2">Uncharacterized protein</fullName>
    </submittedName>
</protein>
<reference evidence="2" key="1">
    <citation type="submission" date="2022-08" db="EMBL/GenBank/DDBJ databases">
        <title>Novel sulphate-reducing endosymbionts in the free-living metamonad Anaeramoeba.</title>
        <authorList>
            <person name="Jerlstrom-Hultqvist J."/>
            <person name="Cepicka I."/>
            <person name="Gallot-Lavallee L."/>
            <person name="Salas-Leiva D."/>
            <person name="Curtis B.A."/>
            <person name="Zahonova K."/>
            <person name="Pipaliya S."/>
            <person name="Dacks J."/>
            <person name="Roger A.J."/>
        </authorList>
    </citation>
    <scope>NUCLEOTIDE SEQUENCE</scope>
    <source>
        <strain evidence="2">Busselton2</strain>
    </source>
</reference>
<evidence type="ECO:0000313" key="2">
    <source>
        <dbReference type="EMBL" id="KAJ3445651.1"/>
    </source>
</evidence>